<organism evidence="3 4">
    <name type="scientific">Paenibacillus phage Shelly</name>
    <dbReference type="NCBI Taxonomy" id="1589754"/>
    <lineage>
        <taxon>Viruses</taxon>
        <taxon>Duplodnaviria</taxon>
        <taxon>Heunggongvirae</taxon>
        <taxon>Uroviricota</taxon>
        <taxon>Caudoviricetes</taxon>
        <taxon>Fernvirus</taxon>
        <taxon>Fernvirus shelly</taxon>
    </lineage>
</organism>
<dbReference type="GO" id="GO:0000731">
    <property type="term" value="P:DNA synthesis involved in DNA repair"/>
    <property type="evidence" value="ECO:0007669"/>
    <property type="project" value="TreeGrafter"/>
</dbReference>
<keyword evidence="4" id="KW-1185">Reference proteome</keyword>
<dbReference type="Gene3D" id="3.40.50.300">
    <property type="entry name" value="P-loop containing nucleotide triphosphate hydrolases"/>
    <property type="match status" value="1"/>
</dbReference>
<dbReference type="PANTHER" id="PTHR32182">
    <property type="entry name" value="DNA REPLICATION AND REPAIR PROTEIN RECF"/>
    <property type="match status" value="1"/>
</dbReference>
<accession>A0A0C5AF64</accession>
<evidence type="ECO:0000259" key="2">
    <source>
        <dbReference type="Pfam" id="PF13476"/>
    </source>
</evidence>
<feature type="domain" description="Rad50/SbcC-type AAA" evidence="2">
    <location>
        <begin position="8"/>
        <end position="273"/>
    </location>
</feature>
<dbReference type="Proteomes" id="UP000032134">
    <property type="component" value="Segment"/>
</dbReference>
<feature type="coiled-coil region" evidence="1">
    <location>
        <begin position="304"/>
        <end position="360"/>
    </location>
</feature>
<dbReference type="InterPro" id="IPR027417">
    <property type="entry name" value="P-loop_NTPase"/>
</dbReference>
<dbReference type="InterPro" id="IPR038729">
    <property type="entry name" value="Rad50/SbcC_AAA"/>
</dbReference>
<dbReference type="EMBL" id="KP296795">
    <property type="protein sequence ID" value="AJK27967.1"/>
    <property type="molecule type" value="Genomic_DNA"/>
</dbReference>
<name>A0A0C5AF64_9CAUD</name>
<dbReference type="Gene3D" id="1.10.287.510">
    <property type="entry name" value="Helix hairpin bin"/>
    <property type="match status" value="1"/>
</dbReference>
<sequence>MEIKFKTLFLHNFKSHRDLTVNFGEMTKITGENTKGKSSILEAIPWLFYSVDVLGSKSDPTPINYEYDHTLVKLHFVVDEKDVLLSRGIEKGKATYYINDVPSKAKEYEELVKSLFDKDLFLSLYNPSYYFTLKWNEQRELLLRYVSAPANKEVFAQLPKQQAEKLGELVKKHSLADLEKIHRDNKNKKDKAYIAAQSRTKTLIEQLQLLPQSPPNLKNIQDDYDRFLAEIKVIDSMLPKADENNGKIIKLESQIEHLKEQRDQIKEQIRELHNEPIDDRCRACGQTLQGEAKAAAEADKQRRVDQLIEEFNNIITKRKELEAHLTQIEHIDVSKQREEVRELEVRLDQLDEVISNHKSREQLQGQIDHAETDEAAILTSLNESIFIIDAIKAFAAKEAEMMADKVQALFTTLSLRLFKTNKTDGEIKPDFEIEMDGKPYRKLSLSESIRAGLELRDVLSQQSGIIAPCMVDNAESITQFKQPNGQLIVSRVVPRQELTIEMEEEVNEQN</sequence>
<evidence type="ECO:0000313" key="4">
    <source>
        <dbReference type="Proteomes" id="UP000032134"/>
    </source>
</evidence>
<keyword evidence="1" id="KW-0175">Coiled coil</keyword>
<feature type="coiled-coil region" evidence="1">
    <location>
        <begin position="241"/>
        <end position="275"/>
    </location>
</feature>
<dbReference type="SUPFAM" id="SSF52540">
    <property type="entry name" value="P-loop containing nucleoside triphosphate hydrolases"/>
    <property type="match status" value="1"/>
</dbReference>
<dbReference type="PANTHER" id="PTHR32182:SF0">
    <property type="entry name" value="DNA REPLICATION AND REPAIR PROTEIN RECF"/>
    <property type="match status" value="1"/>
</dbReference>
<dbReference type="GO" id="GO:0006302">
    <property type="term" value="P:double-strand break repair"/>
    <property type="evidence" value="ECO:0007669"/>
    <property type="project" value="InterPro"/>
</dbReference>
<protein>
    <submittedName>
        <fullName evidence="3">ATPase</fullName>
    </submittedName>
</protein>
<gene>
    <name evidence="3" type="ORF">SHELLY_47</name>
</gene>
<proteinExistence type="predicted"/>
<evidence type="ECO:0000256" key="1">
    <source>
        <dbReference type="SAM" id="Coils"/>
    </source>
</evidence>
<dbReference type="Pfam" id="PF13476">
    <property type="entry name" value="AAA_23"/>
    <property type="match status" value="1"/>
</dbReference>
<reference evidence="3 4" key="1">
    <citation type="journal article" date="2015" name="Genome Announc.">
        <title>Genome Sequences of Six Paenibacillus larvae Siphoviridae Phages.</title>
        <authorList>
            <person name="Carson S."/>
            <person name="Bruff E."/>
            <person name="DeFoor W."/>
            <person name="Dums J."/>
            <person name="Groth A."/>
            <person name="Hatfield T."/>
            <person name="Iyer A."/>
            <person name="Joshi K."/>
            <person name="McAdams S."/>
            <person name="Miles D."/>
            <person name="Miller D."/>
            <person name="Oufkir A."/>
            <person name="Raynor B."/>
            <person name="Riley S."/>
            <person name="Roland S."/>
            <person name="Rozier H."/>
            <person name="Talley S."/>
            <person name="Miller E.S."/>
        </authorList>
    </citation>
    <scope>NUCLEOTIDE SEQUENCE [LARGE SCALE GENOMIC DNA]</scope>
</reference>
<evidence type="ECO:0000313" key="3">
    <source>
        <dbReference type="EMBL" id="AJK27967.1"/>
    </source>
</evidence>
<dbReference type="GO" id="GO:0016887">
    <property type="term" value="F:ATP hydrolysis activity"/>
    <property type="evidence" value="ECO:0007669"/>
    <property type="project" value="InterPro"/>
</dbReference>